<proteinExistence type="predicted"/>
<dbReference type="Proteomes" id="UP001519924">
    <property type="component" value="Unassembled WGS sequence"/>
</dbReference>
<dbReference type="Pfam" id="PF00583">
    <property type="entry name" value="Acetyltransf_1"/>
    <property type="match status" value="1"/>
</dbReference>
<dbReference type="Gene3D" id="3.40.630.30">
    <property type="match status" value="1"/>
</dbReference>
<evidence type="ECO:0000259" key="1">
    <source>
        <dbReference type="Pfam" id="PF00583"/>
    </source>
</evidence>
<gene>
    <name evidence="2" type="ORF">K1J50_03995</name>
</gene>
<reference evidence="2 3" key="1">
    <citation type="submission" date="2021-08" db="EMBL/GenBank/DDBJ databases">
        <title>Caldovatus sediminis gen. nov., sp. nov., a moderately thermophilic bacterium isolated from a hot spring.</title>
        <authorList>
            <person name="Hu C.-J."/>
            <person name="Li W.-J."/>
            <person name="Xian W.-D."/>
        </authorList>
    </citation>
    <scope>NUCLEOTIDE SEQUENCE [LARGE SCALE GENOMIC DNA]</scope>
    <source>
        <strain evidence="2 3">SYSU G05006</strain>
    </source>
</reference>
<organism evidence="2 3">
    <name type="scientific">Caldovatus aquaticus</name>
    <dbReference type="NCBI Taxonomy" id="2865671"/>
    <lineage>
        <taxon>Bacteria</taxon>
        <taxon>Pseudomonadati</taxon>
        <taxon>Pseudomonadota</taxon>
        <taxon>Alphaproteobacteria</taxon>
        <taxon>Acetobacterales</taxon>
        <taxon>Roseomonadaceae</taxon>
        <taxon>Caldovatus</taxon>
    </lineage>
</organism>
<feature type="domain" description="N-acetyltransferase" evidence="1">
    <location>
        <begin position="6"/>
        <end position="117"/>
    </location>
</feature>
<evidence type="ECO:0000313" key="3">
    <source>
        <dbReference type="Proteomes" id="UP001519924"/>
    </source>
</evidence>
<protein>
    <submittedName>
        <fullName evidence="2">GNAT family N-acetyltransferase</fullName>
    </submittedName>
</protein>
<dbReference type="InterPro" id="IPR000182">
    <property type="entry name" value="GNAT_dom"/>
</dbReference>
<evidence type="ECO:0000313" key="2">
    <source>
        <dbReference type="EMBL" id="MBW8268641.1"/>
    </source>
</evidence>
<sequence length="178" mass="20644">MFREWPYLYDGDEEYERRYLATYAASPGAAMVLAIAPGEEVVGVSTCQPMTEAAEPVRTAFERRGLDPRRFCYFGESVLLPAWRGRGAGVRFFEMREAYARDTLGLDYAAFCAVQRDPDDPRRPKDYVPLDAFWRRRGYTFYPDLRCVFHWREIGQTEETPHELAFWIKPLAEGVPLP</sequence>
<accession>A0ABS7F1F6</accession>
<keyword evidence="3" id="KW-1185">Reference proteome</keyword>
<comment type="caution">
    <text evidence="2">The sequence shown here is derived from an EMBL/GenBank/DDBJ whole genome shotgun (WGS) entry which is preliminary data.</text>
</comment>
<name>A0ABS7F1F6_9PROT</name>
<dbReference type="SUPFAM" id="SSF55729">
    <property type="entry name" value="Acyl-CoA N-acyltransferases (Nat)"/>
    <property type="match status" value="1"/>
</dbReference>
<dbReference type="EMBL" id="JAHZUY010000005">
    <property type="protein sequence ID" value="MBW8268641.1"/>
    <property type="molecule type" value="Genomic_DNA"/>
</dbReference>
<dbReference type="InterPro" id="IPR016181">
    <property type="entry name" value="Acyl_CoA_acyltransferase"/>
</dbReference>